<evidence type="ECO:0000256" key="1">
    <source>
        <dbReference type="SAM" id="Phobius"/>
    </source>
</evidence>
<keyword evidence="1" id="KW-0472">Membrane</keyword>
<feature type="transmembrane region" description="Helical" evidence="1">
    <location>
        <begin position="21"/>
        <end position="42"/>
    </location>
</feature>
<proteinExistence type="predicted"/>
<gene>
    <name evidence="2" type="ORF">SAMN06264855_1671</name>
</gene>
<keyword evidence="3" id="KW-1185">Reference proteome</keyword>
<dbReference type="Proteomes" id="UP000198397">
    <property type="component" value="Unassembled WGS sequence"/>
</dbReference>
<keyword evidence="1" id="KW-0812">Transmembrane</keyword>
<sequence>MRSNYIRSSVEQLMQSSLIELTEIITAFGTLALTLALVILYYRQTKISRDQQQIQENQEALMQANHLPRTDIDYFIPDRMLEIGIINVGNGIGFTPTLVVDLDVEDERFSGIEKGVSLQPTDPELYHEELNSSINSAKSAPDLDYLFTNLRTSIPPDGKVYSYKSELRAGITNGQEEVNERLSDIISFLSNEGVSSATIHIGVRTVDITGDDHYSWFLTIGTSRTSRESAV</sequence>
<evidence type="ECO:0000313" key="2">
    <source>
        <dbReference type="EMBL" id="SNR72320.1"/>
    </source>
</evidence>
<name>A0A238YMQ9_HALVU</name>
<keyword evidence="1" id="KW-1133">Transmembrane helix</keyword>
<accession>A0A238YMQ9</accession>
<evidence type="ECO:0000313" key="3">
    <source>
        <dbReference type="Proteomes" id="UP000198397"/>
    </source>
</evidence>
<protein>
    <submittedName>
        <fullName evidence="2">Uncharacterized protein</fullName>
    </submittedName>
</protein>
<organism evidence="2 3">
    <name type="scientific">Halorubrum vacuolatum</name>
    <name type="common">Natronobacterium vacuolatum</name>
    <dbReference type="NCBI Taxonomy" id="63740"/>
    <lineage>
        <taxon>Archaea</taxon>
        <taxon>Methanobacteriati</taxon>
        <taxon>Methanobacteriota</taxon>
        <taxon>Stenosarchaea group</taxon>
        <taxon>Halobacteria</taxon>
        <taxon>Halobacteriales</taxon>
        <taxon>Haloferacaceae</taxon>
        <taxon>Halorubrum</taxon>
    </lineage>
</organism>
<reference evidence="2 3" key="1">
    <citation type="submission" date="2017-06" db="EMBL/GenBank/DDBJ databases">
        <authorList>
            <person name="Kim H.J."/>
            <person name="Triplett B.A."/>
        </authorList>
    </citation>
    <scope>NUCLEOTIDE SEQUENCE [LARGE SCALE GENOMIC DNA]</scope>
    <source>
        <strain evidence="2 3">DSM 8800</strain>
    </source>
</reference>
<dbReference type="AlphaFoldDB" id="A0A238YMQ9"/>
<dbReference type="EMBL" id="FZNQ01000067">
    <property type="protein sequence ID" value="SNR72320.1"/>
    <property type="molecule type" value="Genomic_DNA"/>
</dbReference>
<dbReference type="RefSeq" id="WP_218818987.1">
    <property type="nucleotide sequence ID" value="NZ_FZNQ01000067.1"/>
</dbReference>